<keyword evidence="2" id="KW-0472">Membrane</keyword>
<dbReference type="Proteomes" id="UP000077671">
    <property type="component" value="Unassembled WGS sequence"/>
</dbReference>
<protein>
    <recommendedName>
        <fullName evidence="7">Peroxin-14</fullName>
    </recommendedName>
</protein>
<name>A0A177VEB2_9BASI</name>
<keyword evidence="6" id="KW-1185">Reference proteome</keyword>
<reference evidence="4" key="1">
    <citation type="submission" date="2016-04" db="EMBL/GenBank/DDBJ databases">
        <authorList>
            <person name="Nguyen H.D."/>
            <person name="Kesanakurti P."/>
            <person name="Cullis J."/>
            <person name="Levesque C.A."/>
            <person name="Hambleton S."/>
        </authorList>
    </citation>
    <scope>NUCLEOTIDE SEQUENCE</scope>
    <source>
        <strain evidence="4">DAOMC 238032</strain>
    </source>
</reference>
<comment type="caution">
    <text evidence="4">The sequence shown here is derived from an EMBL/GenBank/DDBJ whole genome shotgun (WGS) entry which is preliminary data.</text>
</comment>
<feature type="compositionally biased region" description="Low complexity" evidence="1">
    <location>
        <begin position="258"/>
        <end position="278"/>
    </location>
</feature>
<dbReference type="EMBL" id="CAJHJG010003290">
    <property type="protein sequence ID" value="CAD6929312.1"/>
    <property type="molecule type" value="Genomic_DNA"/>
</dbReference>
<organism evidence="4 5">
    <name type="scientific">Tilletia caries</name>
    <name type="common">wheat bunt fungus</name>
    <dbReference type="NCBI Taxonomy" id="13290"/>
    <lineage>
        <taxon>Eukaryota</taxon>
        <taxon>Fungi</taxon>
        <taxon>Dikarya</taxon>
        <taxon>Basidiomycota</taxon>
        <taxon>Ustilaginomycotina</taxon>
        <taxon>Exobasidiomycetes</taxon>
        <taxon>Tilletiales</taxon>
        <taxon>Tilletiaceae</taxon>
        <taxon>Tilletia</taxon>
    </lineage>
</organism>
<dbReference type="AlphaFoldDB" id="A0A177VEB2"/>
<keyword evidence="2" id="KW-1133">Transmembrane helix</keyword>
<keyword evidence="2" id="KW-0812">Transmembrane</keyword>
<feature type="region of interest" description="Disordered" evidence="1">
    <location>
        <begin position="243"/>
        <end position="278"/>
    </location>
</feature>
<evidence type="ECO:0000313" key="5">
    <source>
        <dbReference type="Proteomes" id="UP000077671"/>
    </source>
</evidence>
<evidence type="ECO:0000256" key="2">
    <source>
        <dbReference type="SAM" id="Phobius"/>
    </source>
</evidence>
<evidence type="ECO:0000313" key="4">
    <source>
        <dbReference type="EMBL" id="KAE8261525.1"/>
    </source>
</evidence>
<feature type="region of interest" description="Disordered" evidence="1">
    <location>
        <begin position="149"/>
        <end position="190"/>
    </location>
</feature>
<evidence type="ECO:0000313" key="6">
    <source>
        <dbReference type="Proteomes" id="UP000836402"/>
    </source>
</evidence>
<dbReference type="EMBL" id="LWDD02000353">
    <property type="protein sequence ID" value="KAE8261525.1"/>
    <property type="molecule type" value="Genomic_DNA"/>
</dbReference>
<evidence type="ECO:0000256" key="1">
    <source>
        <dbReference type="SAM" id="MobiDB-lite"/>
    </source>
</evidence>
<evidence type="ECO:0000313" key="3">
    <source>
        <dbReference type="EMBL" id="CAD6929312.1"/>
    </source>
</evidence>
<feature type="transmembrane region" description="Helical" evidence="2">
    <location>
        <begin position="44"/>
        <end position="66"/>
    </location>
</feature>
<reference evidence="3" key="3">
    <citation type="submission" date="2020-10" db="EMBL/GenBank/DDBJ databases">
        <authorList>
            <person name="Sedaghatjoo S."/>
        </authorList>
    </citation>
    <scope>NUCLEOTIDE SEQUENCE</scope>
    <source>
        <strain evidence="3">AZH3</strain>
    </source>
</reference>
<accession>A0A177VEB2</accession>
<reference evidence="4" key="2">
    <citation type="journal article" date="2019" name="IMA Fungus">
        <title>Genome sequencing and comparison of five Tilletia species to identify candidate genes for the detection of regulated species infecting wheat.</title>
        <authorList>
            <person name="Nguyen H.D.T."/>
            <person name="Sultana T."/>
            <person name="Kesanakurti P."/>
            <person name="Hambleton S."/>
        </authorList>
    </citation>
    <scope>NUCLEOTIDE SEQUENCE</scope>
    <source>
        <strain evidence="4">DAOMC 238032</strain>
    </source>
</reference>
<evidence type="ECO:0008006" key="7">
    <source>
        <dbReference type="Google" id="ProtNLM"/>
    </source>
</evidence>
<sequence length="310" mass="33277">MLARTQPPQLPARTYPRSPLALYSAPAVTRPLPSYERYRVLLAFFRRLSFTLTLTGSGLAILVYLWRRYFLPRWTETNKARSALAVKQVGLWDAVVPGMKEAGRRGGGLALRVVKVDQEQEQGQDGEGEKAGVLAIQAEEEEEILDLSAPLPALPEKTPSQAEDTTEPEAPPSDSQNNSDDGPPRSPRPAALDLSKLLHAEEYASHPLQLANKNALPASSKIASALLTSLSSFNADISTQTFLAGSSSSSRGAGGAGSSFFTKSSGSSTGQQGQKASGDLAQIKAEIRSLKGLLLSRRNFGYARPTRSVQ</sequence>
<gene>
    <name evidence="4" type="ORF">A4X03_0g3176</name>
    <name evidence="3" type="ORF">JKIAZH3_G8701</name>
</gene>
<dbReference type="Proteomes" id="UP000836402">
    <property type="component" value="Unassembled WGS sequence"/>
</dbReference>
<proteinExistence type="predicted"/>